<dbReference type="RefSeq" id="WP_345527642.1">
    <property type="nucleotide sequence ID" value="NZ_BAABKN010000019.1"/>
</dbReference>
<dbReference type="PANTHER" id="PTHR43664">
    <property type="entry name" value="MONOAMINE OXIDASE-RELATED"/>
    <property type="match status" value="1"/>
</dbReference>
<evidence type="ECO:0000313" key="2">
    <source>
        <dbReference type="Proteomes" id="UP001499882"/>
    </source>
</evidence>
<dbReference type="CDD" id="cd03451">
    <property type="entry name" value="FkbR2"/>
    <property type="match status" value="1"/>
</dbReference>
<reference evidence="2" key="1">
    <citation type="journal article" date="2019" name="Int. J. Syst. Evol. Microbiol.">
        <title>The Global Catalogue of Microorganisms (GCM) 10K type strain sequencing project: providing services to taxonomists for standard genome sequencing and annotation.</title>
        <authorList>
            <consortium name="The Broad Institute Genomics Platform"/>
            <consortium name="The Broad Institute Genome Sequencing Center for Infectious Disease"/>
            <person name="Wu L."/>
            <person name="Ma J."/>
        </authorList>
    </citation>
    <scope>NUCLEOTIDE SEQUENCE [LARGE SCALE GENOMIC DNA]</scope>
    <source>
        <strain evidence="2">JCM 18532</strain>
    </source>
</reference>
<dbReference type="Proteomes" id="UP001499882">
    <property type="component" value="Unassembled WGS sequence"/>
</dbReference>
<dbReference type="SUPFAM" id="SSF54637">
    <property type="entry name" value="Thioesterase/thiol ester dehydrase-isomerase"/>
    <property type="match status" value="2"/>
</dbReference>
<accession>A0ABP8Z134</accession>
<protein>
    <submittedName>
        <fullName evidence="1">MaoC family dehydratase</fullName>
    </submittedName>
</protein>
<organism evidence="1 2">
    <name type="scientific">Nocardioides endophyticus</name>
    <dbReference type="NCBI Taxonomy" id="1353775"/>
    <lineage>
        <taxon>Bacteria</taxon>
        <taxon>Bacillati</taxon>
        <taxon>Actinomycetota</taxon>
        <taxon>Actinomycetes</taxon>
        <taxon>Propionibacteriales</taxon>
        <taxon>Nocardioidaceae</taxon>
        <taxon>Nocardioides</taxon>
    </lineage>
</organism>
<keyword evidence="2" id="KW-1185">Reference proteome</keyword>
<dbReference type="PANTHER" id="PTHR43664:SF1">
    <property type="entry name" value="BETA-METHYLMALYL-COA DEHYDRATASE"/>
    <property type="match status" value="1"/>
</dbReference>
<evidence type="ECO:0000313" key="1">
    <source>
        <dbReference type="EMBL" id="GAA4743443.1"/>
    </source>
</evidence>
<dbReference type="InterPro" id="IPR029069">
    <property type="entry name" value="HotDog_dom_sf"/>
</dbReference>
<comment type="caution">
    <text evidence="1">The sequence shown here is derived from an EMBL/GenBank/DDBJ whole genome shotgun (WGS) entry which is preliminary data.</text>
</comment>
<dbReference type="InterPro" id="IPR052342">
    <property type="entry name" value="MCH/BMMD"/>
</dbReference>
<dbReference type="EMBL" id="BAABKN010000019">
    <property type="protein sequence ID" value="GAA4743443.1"/>
    <property type="molecule type" value="Genomic_DNA"/>
</dbReference>
<dbReference type="Gene3D" id="3.10.129.10">
    <property type="entry name" value="Hotdog Thioesterase"/>
    <property type="match status" value="2"/>
</dbReference>
<gene>
    <name evidence="1" type="ORF">GCM10023350_30180</name>
</gene>
<sequence length="344" mass="36530">MSHTPPAPELTCAVRGPYFDELSVGQVFDDSPAVTLTEGRQAAHHAIVGNRLRLVLDDTLATEVTGRGGLASPAFVWDTVIGQSTSVTQHVKANLFYRGLCFRRLPVLGDTLRTVTTVDGLKRNSPRPGRPGTGLAALHIVTTDQDDRPVLDFWRCAMLPLSADDAPGDARNDLSGLGRAPEPAELGAAVAGWDLARFRERVPGPHFADLRVGQRWQVEGADVVSSAPELARLTGNIAAVHHDAGAASGRRLVYGGHTIGLALHQLARALPAIVTVAGWQGCDHVGPVHEDDTLLSTVVLDDLDPLPSGGGLAHVRVLVDARPSASHDDVATRVLDWRLSVVLA</sequence>
<proteinExistence type="predicted"/>
<name>A0ABP8Z134_9ACTN</name>